<dbReference type="AlphaFoldDB" id="A0A364XUA6"/>
<name>A0A364XUA6_9BACT</name>
<reference evidence="1 2" key="1">
    <citation type="submission" date="2018-06" db="EMBL/GenBank/DDBJ databases">
        <title>Chryseolinea flavus sp. nov., a member of the phylum Bacteroidetes isolated from soil.</title>
        <authorList>
            <person name="Li Y."/>
            <person name="Wang J."/>
        </authorList>
    </citation>
    <scope>NUCLEOTIDE SEQUENCE [LARGE SCALE GENOMIC DNA]</scope>
    <source>
        <strain evidence="1 2">SDU1-6</strain>
    </source>
</reference>
<keyword evidence="2" id="KW-1185">Reference proteome</keyword>
<accession>A0A364XUA6</accession>
<gene>
    <name evidence="1" type="ORF">DQQ10_27015</name>
</gene>
<proteinExistence type="predicted"/>
<dbReference type="OrthoDB" id="1448108at2"/>
<organism evidence="1 2">
    <name type="scientific">Pseudochryseolinea flava</name>
    <dbReference type="NCBI Taxonomy" id="2059302"/>
    <lineage>
        <taxon>Bacteria</taxon>
        <taxon>Pseudomonadati</taxon>
        <taxon>Bacteroidota</taxon>
        <taxon>Cytophagia</taxon>
        <taxon>Cytophagales</taxon>
        <taxon>Fulvivirgaceae</taxon>
        <taxon>Pseudochryseolinea</taxon>
    </lineage>
</organism>
<dbReference type="RefSeq" id="WP_112750075.1">
    <property type="nucleotide sequence ID" value="NZ_QMFY01000028.1"/>
</dbReference>
<sequence>MRLLSTVLGTGIMVLTICCAQKKSFHDQIVDDVVTKFGTLPCDSVPLQSKVTNVTVGEIVPIGDTGLIDVSIEFDIENNGSKKHLRDALLYSKAGDDHVLQKIGGCEYSANL</sequence>
<comment type="caution">
    <text evidence="1">The sequence shown here is derived from an EMBL/GenBank/DDBJ whole genome shotgun (WGS) entry which is preliminary data.</text>
</comment>
<dbReference type="Proteomes" id="UP000251889">
    <property type="component" value="Unassembled WGS sequence"/>
</dbReference>
<evidence type="ECO:0000313" key="1">
    <source>
        <dbReference type="EMBL" id="RAV97748.1"/>
    </source>
</evidence>
<dbReference type="EMBL" id="QMFY01000028">
    <property type="protein sequence ID" value="RAV97748.1"/>
    <property type="molecule type" value="Genomic_DNA"/>
</dbReference>
<protein>
    <submittedName>
        <fullName evidence="1">Uncharacterized protein</fullName>
    </submittedName>
</protein>
<evidence type="ECO:0000313" key="2">
    <source>
        <dbReference type="Proteomes" id="UP000251889"/>
    </source>
</evidence>